<dbReference type="CDD" id="cd06225">
    <property type="entry name" value="HAMP"/>
    <property type="match status" value="1"/>
</dbReference>
<dbReference type="PANTHER" id="PTHR43531">
    <property type="entry name" value="PROTEIN ICFG"/>
    <property type="match status" value="1"/>
</dbReference>
<evidence type="ECO:0000313" key="10">
    <source>
        <dbReference type="Proteomes" id="UP000518288"/>
    </source>
</evidence>
<feature type="region of interest" description="Disordered" evidence="5">
    <location>
        <begin position="517"/>
        <end position="576"/>
    </location>
</feature>
<evidence type="ECO:0000256" key="1">
    <source>
        <dbReference type="ARBA" id="ARBA00004370"/>
    </source>
</evidence>
<dbReference type="GO" id="GO:0004888">
    <property type="term" value="F:transmembrane signaling receptor activity"/>
    <property type="evidence" value="ECO:0007669"/>
    <property type="project" value="TreeGrafter"/>
</dbReference>
<reference evidence="9 10" key="1">
    <citation type="submission" date="2020-07" db="EMBL/GenBank/DDBJ databases">
        <title>Genomic Encyclopedia of Archaeal and Bacterial Type Strains, Phase II (KMG-II): from individual species to whole genera.</title>
        <authorList>
            <person name="Goeker M."/>
        </authorList>
    </citation>
    <scope>NUCLEOTIDE SEQUENCE [LARGE SCALE GENOMIC DNA]</scope>
    <source>
        <strain evidence="9 10">DSM 21226</strain>
    </source>
</reference>
<comment type="similarity">
    <text evidence="3">Belongs to the methyl-accepting chemotaxis (MCP) protein family.</text>
</comment>
<gene>
    <name evidence="9" type="ORF">BDD16_003890</name>
</gene>
<dbReference type="Proteomes" id="UP000518288">
    <property type="component" value="Unassembled WGS sequence"/>
</dbReference>
<dbReference type="GO" id="GO:0006935">
    <property type="term" value="P:chemotaxis"/>
    <property type="evidence" value="ECO:0007669"/>
    <property type="project" value="TreeGrafter"/>
</dbReference>
<dbReference type="SUPFAM" id="SSF58104">
    <property type="entry name" value="Methyl-accepting chemotaxis protein (MCP) signaling domain"/>
    <property type="match status" value="1"/>
</dbReference>
<dbReference type="InterPro" id="IPR003660">
    <property type="entry name" value="HAMP_dom"/>
</dbReference>
<evidence type="ECO:0000259" key="8">
    <source>
        <dbReference type="PROSITE" id="PS50885"/>
    </source>
</evidence>
<dbReference type="CDD" id="cd11386">
    <property type="entry name" value="MCP_signal"/>
    <property type="match status" value="1"/>
</dbReference>
<dbReference type="AlphaFoldDB" id="A0A7Y9UDT1"/>
<dbReference type="FunFam" id="1.10.287.950:FF:000001">
    <property type="entry name" value="Methyl-accepting chemotaxis sensory transducer"/>
    <property type="match status" value="1"/>
</dbReference>
<evidence type="ECO:0000256" key="6">
    <source>
        <dbReference type="SAM" id="Phobius"/>
    </source>
</evidence>
<dbReference type="InterPro" id="IPR047347">
    <property type="entry name" value="YvaQ-like_sensor"/>
</dbReference>
<sequence>MPHLNNKISHRLAGVLGLLLLTTLAIVGMALWQMGVMRTLSAEVSNNWLPSVETVNQMNANTGELRVAEFQQVLNTDSTRVAALEKTMAQIQAEFEAHHKTYVALISSPEEHKLHDAFDAQWKHYLQFHAQIVELSRKNEQAQARELLEGDAQRTFEAMSKVLDQLVELNQTGARSAAEASESAYLMARNAMVIAAALGLAMAVTAGLWLMRSITGPLQQALQAAHRVADGDLSCVIEHQSQDESGQVLQALQQMQTSLEGVVTKVRDNADSVATASQQIANASQDLSSRTEEQASALEETAATMDELAATVRTNTENAQQADQLARSASAIAVQGGEVVGKVVTTMQNINASSRKISDIIGVIDGIAFQTNILALNAAVEAARAGEQGRGFAVVASEVRSLAQRSAEAAKEIKTLISRSVEQVSHGTDLVDQAGKTMGEIVGSIRRVSDIVTEITTATQEQSLGIQQVGQAISQLDQTTQQNAAMVEESAAAAETLKDQAMQLVQTVAVFRLSGTPSTRASAMPAAPRQTAPQTRAATMPAPRPTFRSAPAHTAVQTSAGTPAAAEPVSDDWAKF</sequence>
<feature type="transmembrane region" description="Helical" evidence="6">
    <location>
        <begin position="12"/>
        <end position="32"/>
    </location>
</feature>
<dbReference type="PROSITE" id="PS50111">
    <property type="entry name" value="CHEMOTAXIS_TRANSDUC_2"/>
    <property type="match status" value="1"/>
</dbReference>
<keyword evidence="2" id="KW-0488">Methylation</keyword>
<comment type="caution">
    <text evidence="9">The sequence shown here is derived from an EMBL/GenBank/DDBJ whole genome shotgun (WGS) entry which is preliminary data.</text>
</comment>
<dbReference type="CDD" id="cd19411">
    <property type="entry name" value="MCP2201-like_sensor"/>
    <property type="match status" value="1"/>
</dbReference>
<feature type="transmembrane region" description="Helical" evidence="6">
    <location>
        <begin position="191"/>
        <end position="211"/>
    </location>
</feature>
<name>A0A7Y9UDT1_9BURK</name>
<protein>
    <submittedName>
        <fullName evidence="9">Methyl-accepting chemotaxis protein</fullName>
    </submittedName>
</protein>
<keyword evidence="6" id="KW-0812">Transmembrane</keyword>
<accession>A0A7Y9UDT1</accession>
<feature type="domain" description="Methyl-accepting transducer" evidence="7">
    <location>
        <begin position="269"/>
        <end position="498"/>
    </location>
</feature>
<keyword evidence="10" id="KW-1185">Reference proteome</keyword>
<evidence type="ECO:0000256" key="3">
    <source>
        <dbReference type="ARBA" id="ARBA00029447"/>
    </source>
</evidence>
<evidence type="ECO:0000259" key="7">
    <source>
        <dbReference type="PROSITE" id="PS50111"/>
    </source>
</evidence>
<dbReference type="SMART" id="SM00304">
    <property type="entry name" value="HAMP"/>
    <property type="match status" value="1"/>
</dbReference>
<dbReference type="EMBL" id="JACCFH010000001">
    <property type="protein sequence ID" value="NYG34904.1"/>
    <property type="molecule type" value="Genomic_DNA"/>
</dbReference>
<dbReference type="InterPro" id="IPR051310">
    <property type="entry name" value="MCP_chemotaxis"/>
</dbReference>
<evidence type="ECO:0000313" key="9">
    <source>
        <dbReference type="EMBL" id="NYG34904.1"/>
    </source>
</evidence>
<dbReference type="Pfam" id="PF00015">
    <property type="entry name" value="MCPsignal"/>
    <property type="match status" value="1"/>
</dbReference>
<dbReference type="PROSITE" id="PS50885">
    <property type="entry name" value="HAMP"/>
    <property type="match status" value="1"/>
</dbReference>
<dbReference type="PANTHER" id="PTHR43531:SF14">
    <property type="entry name" value="METHYL-ACCEPTING CHEMOTAXIS PROTEIN I-RELATED"/>
    <property type="match status" value="1"/>
</dbReference>
<dbReference type="Gene3D" id="1.10.287.950">
    <property type="entry name" value="Methyl-accepting chemotaxis protein"/>
    <property type="match status" value="1"/>
</dbReference>
<comment type="subcellular location">
    <subcellularLocation>
        <location evidence="1">Membrane</location>
    </subcellularLocation>
</comment>
<keyword evidence="4" id="KW-0807">Transducer</keyword>
<evidence type="ECO:0000256" key="2">
    <source>
        <dbReference type="ARBA" id="ARBA00022481"/>
    </source>
</evidence>
<dbReference type="InterPro" id="IPR024478">
    <property type="entry name" value="HlyB_4HB_MCP"/>
</dbReference>
<dbReference type="SMART" id="SM00283">
    <property type="entry name" value="MA"/>
    <property type="match status" value="1"/>
</dbReference>
<dbReference type="Pfam" id="PF12729">
    <property type="entry name" value="4HB_MCP_1"/>
    <property type="match status" value="1"/>
</dbReference>
<feature type="domain" description="HAMP" evidence="8">
    <location>
        <begin position="212"/>
        <end position="264"/>
    </location>
</feature>
<dbReference type="InterPro" id="IPR004089">
    <property type="entry name" value="MCPsignal_dom"/>
</dbReference>
<dbReference type="RefSeq" id="WP_179635489.1">
    <property type="nucleotide sequence ID" value="NZ_JACCFH010000001.1"/>
</dbReference>
<proteinExistence type="inferred from homology"/>
<dbReference type="Pfam" id="PF00672">
    <property type="entry name" value="HAMP"/>
    <property type="match status" value="1"/>
</dbReference>
<organism evidence="9 10">
    <name type="scientific">Sphaerotilus montanus</name>
    <dbReference type="NCBI Taxonomy" id="522889"/>
    <lineage>
        <taxon>Bacteria</taxon>
        <taxon>Pseudomonadati</taxon>
        <taxon>Pseudomonadota</taxon>
        <taxon>Betaproteobacteria</taxon>
        <taxon>Burkholderiales</taxon>
        <taxon>Sphaerotilaceae</taxon>
        <taxon>Sphaerotilus</taxon>
    </lineage>
</organism>
<keyword evidence="6" id="KW-0472">Membrane</keyword>
<evidence type="ECO:0000256" key="4">
    <source>
        <dbReference type="PROSITE-ProRule" id="PRU00284"/>
    </source>
</evidence>
<evidence type="ECO:0000256" key="5">
    <source>
        <dbReference type="SAM" id="MobiDB-lite"/>
    </source>
</evidence>
<keyword evidence="6" id="KW-1133">Transmembrane helix</keyword>
<dbReference type="GO" id="GO:0007165">
    <property type="term" value="P:signal transduction"/>
    <property type="evidence" value="ECO:0007669"/>
    <property type="project" value="UniProtKB-KW"/>
</dbReference>
<dbReference type="GO" id="GO:0005886">
    <property type="term" value="C:plasma membrane"/>
    <property type="evidence" value="ECO:0007669"/>
    <property type="project" value="TreeGrafter"/>
</dbReference>